<dbReference type="EMBL" id="KN833691">
    <property type="protein sequence ID" value="KIK28773.1"/>
    <property type="molecule type" value="Genomic_DNA"/>
</dbReference>
<dbReference type="PANTHER" id="PTHR45929">
    <property type="entry name" value="JAK PATHWAY SIGNAL TRANSDUCTION ADAPTOR MOLECULE"/>
    <property type="match status" value="1"/>
</dbReference>
<organism evidence="5 6">
    <name type="scientific">Pisolithus microcarpus 441</name>
    <dbReference type="NCBI Taxonomy" id="765257"/>
    <lineage>
        <taxon>Eukaryota</taxon>
        <taxon>Fungi</taxon>
        <taxon>Dikarya</taxon>
        <taxon>Basidiomycota</taxon>
        <taxon>Agaricomycotina</taxon>
        <taxon>Agaricomycetes</taxon>
        <taxon>Agaricomycetidae</taxon>
        <taxon>Boletales</taxon>
        <taxon>Sclerodermatineae</taxon>
        <taxon>Pisolithaceae</taxon>
        <taxon>Pisolithus</taxon>
    </lineage>
</organism>
<dbReference type="HOGENOM" id="CLU_064552_0_0_1"/>
<gene>
    <name evidence="5" type="ORF">PISMIDRAFT_552414</name>
</gene>
<dbReference type="AlphaFoldDB" id="A0A0D0A9U8"/>
<dbReference type="STRING" id="765257.A0A0D0A9U8"/>
<keyword evidence="6" id="KW-1185">Reference proteome</keyword>
<reference evidence="5 6" key="1">
    <citation type="submission" date="2014-04" db="EMBL/GenBank/DDBJ databases">
        <authorList>
            <consortium name="DOE Joint Genome Institute"/>
            <person name="Kuo A."/>
            <person name="Kohler A."/>
            <person name="Costa M.D."/>
            <person name="Nagy L.G."/>
            <person name="Floudas D."/>
            <person name="Copeland A."/>
            <person name="Barry K.W."/>
            <person name="Cichocki N."/>
            <person name="Veneault-Fourrey C."/>
            <person name="LaButti K."/>
            <person name="Lindquist E.A."/>
            <person name="Lipzen A."/>
            <person name="Lundell T."/>
            <person name="Morin E."/>
            <person name="Murat C."/>
            <person name="Sun H."/>
            <person name="Tunlid A."/>
            <person name="Henrissat B."/>
            <person name="Grigoriev I.V."/>
            <person name="Hibbett D.S."/>
            <person name="Martin F."/>
            <person name="Nordberg H.P."/>
            <person name="Cantor M.N."/>
            <person name="Hua S.X."/>
        </authorList>
    </citation>
    <scope>NUCLEOTIDE SEQUENCE [LARGE SCALE GENOMIC DNA]</scope>
    <source>
        <strain evidence="5 6">441</strain>
    </source>
</reference>
<dbReference type="SUPFAM" id="SSF50044">
    <property type="entry name" value="SH3-domain"/>
    <property type="match status" value="1"/>
</dbReference>
<evidence type="ECO:0000256" key="3">
    <source>
        <dbReference type="SAM" id="MobiDB-lite"/>
    </source>
</evidence>
<feature type="compositionally biased region" description="Low complexity" evidence="3">
    <location>
        <begin position="159"/>
        <end position="172"/>
    </location>
</feature>
<name>A0A0D0A9U8_9AGAM</name>
<dbReference type="PRINTS" id="PR00452">
    <property type="entry name" value="SH3DOMAIN"/>
</dbReference>
<dbReference type="CDD" id="cd00174">
    <property type="entry name" value="SH3"/>
    <property type="match status" value="1"/>
</dbReference>
<dbReference type="InterPro" id="IPR050670">
    <property type="entry name" value="STAM"/>
</dbReference>
<feature type="compositionally biased region" description="Pro residues" evidence="3">
    <location>
        <begin position="223"/>
        <end position="237"/>
    </location>
</feature>
<dbReference type="SMART" id="SM00326">
    <property type="entry name" value="SH3"/>
    <property type="match status" value="1"/>
</dbReference>
<feature type="domain" description="SH3" evidence="4">
    <location>
        <begin position="70"/>
        <end position="130"/>
    </location>
</feature>
<evidence type="ECO:0000256" key="2">
    <source>
        <dbReference type="PROSITE-ProRule" id="PRU00192"/>
    </source>
</evidence>
<feature type="compositionally biased region" description="Pro residues" evidence="3">
    <location>
        <begin position="173"/>
        <end position="216"/>
    </location>
</feature>
<proteinExistence type="predicted"/>
<sequence>MPEPSPAFIHIISQTRQNIELLIAHDQIPEDDGRDILAILARAGSSSRASVTALTQKASRLSISSSKSGATKVEARALWDWSSEDPSDLNFHAGEIIEIISETNEDWWTGRNRAGKQGLFPSAYVEKLRSSSEKLSPIPFPDTPKSDTSSMKFGPVQRYASSSPASSQKYPASPAPPYPSPPGPPPPQSYVPPPGPSQQYGPPGPPQQYGPPPGPPTQYGTPYYPPTTSPQPAPQQPPKRGKFGNLGTTMAQSAAGGLGFGAGKSHCVFAVHSQRSERVCRCSDWKRHHQFYFLISLMDIEWNGIKNTTVHANTSSDSVTTSSVRRQHVVNKTA</sequence>
<dbReference type="PROSITE" id="PS50002">
    <property type="entry name" value="SH3"/>
    <property type="match status" value="1"/>
</dbReference>
<reference evidence="6" key="2">
    <citation type="submission" date="2015-01" db="EMBL/GenBank/DDBJ databases">
        <title>Evolutionary Origins and Diversification of the Mycorrhizal Mutualists.</title>
        <authorList>
            <consortium name="DOE Joint Genome Institute"/>
            <consortium name="Mycorrhizal Genomics Consortium"/>
            <person name="Kohler A."/>
            <person name="Kuo A."/>
            <person name="Nagy L.G."/>
            <person name="Floudas D."/>
            <person name="Copeland A."/>
            <person name="Barry K.W."/>
            <person name="Cichocki N."/>
            <person name="Veneault-Fourrey C."/>
            <person name="LaButti K."/>
            <person name="Lindquist E.A."/>
            <person name="Lipzen A."/>
            <person name="Lundell T."/>
            <person name="Morin E."/>
            <person name="Murat C."/>
            <person name="Riley R."/>
            <person name="Ohm R."/>
            <person name="Sun H."/>
            <person name="Tunlid A."/>
            <person name="Henrissat B."/>
            <person name="Grigoriev I.V."/>
            <person name="Hibbett D.S."/>
            <person name="Martin F."/>
        </authorList>
    </citation>
    <scope>NUCLEOTIDE SEQUENCE [LARGE SCALE GENOMIC DNA]</scope>
    <source>
        <strain evidence="6">441</strain>
    </source>
</reference>
<accession>A0A0D0A9U8</accession>
<dbReference type="Proteomes" id="UP000054018">
    <property type="component" value="Unassembled WGS sequence"/>
</dbReference>
<evidence type="ECO:0000259" key="4">
    <source>
        <dbReference type="PROSITE" id="PS50002"/>
    </source>
</evidence>
<dbReference type="InterPro" id="IPR036028">
    <property type="entry name" value="SH3-like_dom_sf"/>
</dbReference>
<dbReference type="Pfam" id="PF00018">
    <property type="entry name" value="SH3_1"/>
    <property type="match status" value="1"/>
</dbReference>
<dbReference type="OrthoDB" id="5983572at2759"/>
<keyword evidence="1 2" id="KW-0728">SH3 domain</keyword>
<evidence type="ECO:0000256" key="1">
    <source>
        <dbReference type="ARBA" id="ARBA00022443"/>
    </source>
</evidence>
<evidence type="ECO:0000313" key="5">
    <source>
        <dbReference type="EMBL" id="KIK28773.1"/>
    </source>
</evidence>
<dbReference type="InterPro" id="IPR001452">
    <property type="entry name" value="SH3_domain"/>
</dbReference>
<evidence type="ECO:0000313" key="6">
    <source>
        <dbReference type="Proteomes" id="UP000054018"/>
    </source>
</evidence>
<feature type="region of interest" description="Disordered" evidence="3">
    <location>
        <begin position="131"/>
        <end position="247"/>
    </location>
</feature>
<dbReference type="PANTHER" id="PTHR45929:SF7">
    <property type="entry name" value="LAS SEVENTEEN-BINDING PROTEIN 1"/>
    <property type="match status" value="1"/>
</dbReference>
<protein>
    <recommendedName>
        <fullName evidence="4">SH3 domain-containing protein</fullName>
    </recommendedName>
</protein>
<dbReference type="FunFam" id="2.30.30.40:FF:000072">
    <property type="entry name" value="Unconventional Myosin IB"/>
    <property type="match status" value="1"/>
</dbReference>
<dbReference type="Gene3D" id="2.30.30.40">
    <property type="entry name" value="SH3 Domains"/>
    <property type="match status" value="1"/>
</dbReference>